<dbReference type="InterPro" id="IPR011009">
    <property type="entry name" value="Kinase-like_dom_sf"/>
</dbReference>
<evidence type="ECO:0000313" key="3">
    <source>
        <dbReference type="EMBL" id="CAG6671054.1"/>
    </source>
</evidence>
<dbReference type="PRINTS" id="PR00109">
    <property type="entry name" value="TYRKINASE"/>
</dbReference>
<dbReference type="InterPro" id="IPR000719">
    <property type="entry name" value="Prot_kinase_dom"/>
</dbReference>
<keyword evidence="3" id="KW-0418">Kinase</keyword>
<dbReference type="GO" id="GO:0005524">
    <property type="term" value="F:ATP binding"/>
    <property type="evidence" value="ECO:0007669"/>
    <property type="project" value="InterPro"/>
</dbReference>
<dbReference type="PANTHER" id="PTHR24417">
    <property type="entry name" value="SERINE/THREONINE-PROTEIN KINASE LMTK1"/>
    <property type="match status" value="1"/>
</dbReference>
<feature type="region of interest" description="Disordered" evidence="1">
    <location>
        <begin position="292"/>
        <end position="318"/>
    </location>
</feature>
<dbReference type="PROSITE" id="PS50011">
    <property type="entry name" value="PROTEIN_KINASE_DOM"/>
    <property type="match status" value="1"/>
</dbReference>
<name>A0A8D8SNU3_9HEMI</name>
<dbReference type="AlphaFoldDB" id="A0A8D8SNU3"/>
<evidence type="ECO:0000259" key="2">
    <source>
        <dbReference type="PROSITE" id="PS50011"/>
    </source>
</evidence>
<feature type="compositionally biased region" description="Basic and acidic residues" evidence="1">
    <location>
        <begin position="294"/>
        <end position="303"/>
    </location>
</feature>
<dbReference type="InterPro" id="IPR001245">
    <property type="entry name" value="Ser-Thr/Tyr_kinase_cat_dom"/>
</dbReference>
<reference evidence="3" key="1">
    <citation type="submission" date="2021-05" db="EMBL/GenBank/DDBJ databases">
        <authorList>
            <person name="Alioto T."/>
            <person name="Alioto T."/>
            <person name="Gomez Garrido J."/>
        </authorList>
    </citation>
    <scope>NUCLEOTIDE SEQUENCE</scope>
</reference>
<sequence length="424" mass="45297">MAIDVATGLSHMIDNEFIHTDVAARNCLVTSELRVKIGDTGTSIDKYPRDYYVNGEVALPIRWCAPEALLCSDTSIQTCPVTEKCNVWSFGVLLWEIFEFGKLPYAELTDDQVITRVFGTEALRLSVPRSTNSQLYSIMEQCWRDGAQSRPTMAHLLAQLTNILMSPQGEVGPAGVDFNRKWGLYKPNRALSDDRDSGLGSGLGSEPRKSMDSFLNMDSSCTGSEVSKSCPSVAKSPSLENFTGSLENLTEHSWLGGRGAGEGRASVDSEDVRFITGAAQVIQDLDDVLAGERTSSEDSKDTSPVKTGPGGSVAGTVASGGAVKSSGYHPLAGHGPVDFKLGPVSTNTSTMLKSSNTLGSPSYVDNEADSLSLPFILRPSSQGRSSLSQDDSSLLFRTTNLNVPFLSFPCQVGPVCPSGLPNCN</sequence>
<dbReference type="EMBL" id="HBUF01225085">
    <property type="protein sequence ID" value="CAG6671054.1"/>
    <property type="molecule type" value="Transcribed_RNA"/>
</dbReference>
<dbReference type="SMART" id="SM00219">
    <property type="entry name" value="TyrKc"/>
    <property type="match status" value="1"/>
</dbReference>
<dbReference type="Gene3D" id="1.10.510.10">
    <property type="entry name" value="Transferase(Phosphotransferase) domain 1"/>
    <property type="match status" value="1"/>
</dbReference>
<dbReference type="SUPFAM" id="SSF56112">
    <property type="entry name" value="Protein kinase-like (PK-like)"/>
    <property type="match status" value="1"/>
</dbReference>
<dbReference type="InterPro" id="IPR008266">
    <property type="entry name" value="Tyr_kinase_AS"/>
</dbReference>
<dbReference type="Pfam" id="PF07714">
    <property type="entry name" value="PK_Tyr_Ser-Thr"/>
    <property type="match status" value="1"/>
</dbReference>
<protein>
    <submittedName>
        <fullName evidence="3">Serine/threonine-protein kinase LMTK3</fullName>
    </submittedName>
</protein>
<organism evidence="3">
    <name type="scientific">Cacopsylla melanoneura</name>
    <dbReference type="NCBI Taxonomy" id="428564"/>
    <lineage>
        <taxon>Eukaryota</taxon>
        <taxon>Metazoa</taxon>
        <taxon>Ecdysozoa</taxon>
        <taxon>Arthropoda</taxon>
        <taxon>Hexapoda</taxon>
        <taxon>Insecta</taxon>
        <taxon>Pterygota</taxon>
        <taxon>Neoptera</taxon>
        <taxon>Paraneoptera</taxon>
        <taxon>Hemiptera</taxon>
        <taxon>Sternorrhyncha</taxon>
        <taxon>Psylloidea</taxon>
        <taxon>Psyllidae</taxon>
        <taxon>Psyllinae</taxon>
        <taxon>Cacopsylla</taxon>
    </lineage>
</organism>
<keyword evidence="3" id="KW-0808">Transferase</keyword>
<proteinExistence type="predicted"/>
<dbReference type="GO" id="GO:0004713">
    <property type="term" value="F:protein tyrosine kinase activity"/>
    <property type="evidence" value="ECO:0007669"/>
    <property type="project" value="InterPro"/>
</dbReference>
<accession>A0A8D8SNU3</accession>
<evidence type="ECO:0000256" key="1">
    <source>
        <dbReference type="SAM" id="MobiDB-lite"/>
    </source>
</evidence>
<dbReference type="PROSITE" id="PS00109">
    <property type="entry name" value="PROTEIN_KINASE_TYR"/>
    <property type="match status" value="1"/>
</dbReference>
<dbReference type="PANTHER" id="PTHR24417:SF7">
    <property type="entry name" value="CHROMATIN MODIFICATION-RELATED PROTEIN EAF1"/>
    <property type="match status" value="1"/>
</dbReference>
<feature type="domain" description="Protein kinase" evidence="2">
    <location>
        <begin position="1"/>
        <end position="165"/>
    </location>
</feature>
<dbReference type="InterPro" id="IPR020635">
    <property type="entry name" value="Tyr_kinase_cat_dom"/>
</dbReference>